<evidence type="ECO:0000313" key="6">
    <source>
        <dbReference type="Proteomes" id="UP000346198"/>
    </source>
</evidence>
<dbReference type="PANTHER" id="PTHR30604:SF1">
    <property type="entry name" value="DNA UTILIZATION PROTEIN HOFQ"/>
    <property type="match status" value="1"/>
</dbReference>
<sequence>MSKTYISSLLAVFVAGTQMVHAQESLDDVFAQLDSAQGTQPASVAVVESVGVIDEGDAVVVESGVAAESAAPVAVAQEAEVTVSDDLFSKGVALYHAGEYDQAEAVFEAMLSEDTYDRRAMTYLQRTAQRISANEVRKQSATRSQAMSEVNAAWNPEPTSTAASVTASSEKPKSEKQLAEEAMEARLKGIVIPSLDFRDANIKDVVLFLTETCRRLDENGEGVNILLLGMDDSMAADQNNITISIRDMNLYEALQYIVEMASLKFEVKSKAVAVSPVNYVAEVDMVLKSFDVIPEVGSEMESMSGGDSGGGADDLFGDASSSASAGPANVQGFFSIVDWPTGSSAVYQPNFSKLFVKNTPKNITSISDILADLEDEAIKKRSQQVEIEAKFVEFNEGAQQELGFDWTVYGSGSVGDWNFSDDQTYFQPANGWSTPGTDVQGGTIYTDPVSGQQVITPKYQNDGSTRPGQSVFAGAQRTASTAFETLQSGILSTMGGDPSSMFFSSDNVDLEISALEQEGTADVLSAPKVTTKSGTEAIIRVVEVHRYPQDYDVETGQRTAPVVKPQDWESYDLGVVLKVQPMVDPESNTIDLQLSPTIMKFKGWDQYKVGSNAYESGGNNQSELFGDGSALIAKMPFFETRSIETEVTVADGSTVVMGGLVDERSETFRDQVPFLGDLPYLGRFFRTEGSRSSKKNLVIYVKATMVDDHGMTRSQRELARQATAN</sequence>
<gene>
    <name evidence="5" type="primary">outD_1</name>
    <name evidence="5" type="ORF">SCARR_03660</name>
</gene>
<dbReference type="Proteomes" id="UP000346198">
    <property type="component" value="Unassembled WGS sequence"/>
</dbReference>
<name>A0A6C2URM9_9BACT</name>
<evidence type="ECO:0000313" key="5">
    <source>
        <dbReference type="EMBL" id="VGO21586.1"/>
    </source>
</evidence>
<evidence type="ECO:0000256" key="3">
    <source>
        <dbReference type="SAM" id="SignalP"/>
    </source>
</evidence>
<comment type="similarity">
    <text evidence="1">Belongs to the bacterial secretin family.</text>
</comment>
<feature type="compositionally biased region" description="Low complexity" evidence="2">
    <location>
        <begin position="159"/>
        <end position="169"/>
    </location>
</feature>
<keyword evidence="3" id="KW-0732">Signal</keyword>
<organism evidence="5 6">
    <name type="scientific">Pontiella sulfatireligans</name>
    <dbReference type="NCBI Taxonomy" id="2750658"/>
    <lineage>
        <taxon>Bacteria</taxon>
        <taxon>Pseudomonadati</taxon>
        <taxon>Kiritimatiellota</taxon>
        <taxon>Kiritimatiellia</taxon>
        <taxon>Kiritimatiellales</taxon>
        <taxon>Pontiellaceae</taxon>
        <taxon>Pontiella</taxon>
    </lineage>
</organism>
<dbReference type="RefSeq" id="WP_136063033.1">
    <property type="nucleotide sequence ID" value="NZ_CAAHFH010000002.1"/>
</dbReference>
<keyword evidence="6" id="KW-1185">Reference proteome</keyword>
<evidence type="ECO:0000256" key="2">
    <source>
        <dbReference type="SAM" id="MobiDB-lite"/>
    </source>
</evidence>
<protein>
    <submittedName>
        <fullName evidence="5">Type II secretion system protein D</fullName>
    </submittedName>
</protein>
<dbReference type="PANTHER" id="PTHR30604">
    <property type="entry name" value="PROTEIN TRANSPORT PROTEIN HOFQ"/>
    <property type="match status" value="1"/>
</dbReference>
<dbReference type="AlphaFoldDB" id="A0A6C2URM9"/>
<proteinExistence type="inferred from homology"/>
<feature type="region of interest" description="Disordered" evidence="2">
    <location>
        <begin position="150"/>
        <end position="176"/>
    </location>
</feature>
<feature type="domain" description="Type II/III secretion system secretin-like" evidence="4">
    <location>
        <begin position="514"/>
        <end position="706"/>
    </location>
</feature>
<reference evidence="5 6" key="1">
    <citation type="submission" date="2019-04" db="EMBL/GenBank/DDBJ databases">
        <authorList>
            <person name="Van Vliet M D."/>
        </authorList>
    </citation>
    <scope>NUCLEOTIDE SEQUENCE [LARGE SCALE GENOMIC DNA]</scope>
    <source>
        <strain evidence="5 6">F21</strain>
    </source>
</reference>
<dbReference type="EMBL" id="CAAHFH010000002">
    <property type="protein sequence ID" value="VGO21586.1"/>
    <property type="molecule type" value="Genomic_DNA"/>
</dbReference>
<evidence type="ECO:0000256" key="1">
    <source>
        <dbReference type="RuleBase" id="RU004003"/>
    </source>
</evidence>
<feature type="signal peptide" evidence="3">
    <location>
        <begin position="1"/>
        <end position="22"/>
    </location>
</feature>
<dbReference type="Pfam" id="PF00263">
    <property type="entry name" value="Secretin"/>
    <property type="match status" value="1"/>
</dbReference>
<dbReference type="InterPro" id="IPR051808">
    <property type="entry name" value="Type_IV_pilus_biogenesis"/>
</dbReference>
<feature type="chain" id="PRO_5025446381" evidence="3">
    <location>
        <begin position="23"/>
        <end position="725"/>
    </location>
</feature>
<accession>A0A6C2URM9</accession>
<dbReference type="InterPro" id="IPR004846">
    <property type="entry name" value="T2SS/T3SS_dom"/>
</dbReference>
<evidence type="ECO:0000259" key="4">
    <source>
        <dbReference type="Pfam" id="PF00263"/>
    </source>
</evidence>
<dbReference type="GO" id="GO:0009306">
    <property type="term" value="P:protein secretion"/>
    <property type="evidence" value="ECO:0007669"/>
    <property type="project" value="InterPro"/>
</dbReference>